<dbReference type="Pfam" id="PF09900">
    <property type="entry name" value="DUF2127"/>
    <property type="match status" value="1"/>
</dbReference>
<dbReference type="InterPro" id="IPR021125">
    <property type="entry name" value="DUF2127"/>
</dbReference>
<dbReference type="EMBL" id="CP098502">
    <property type="protein sequence ID" value="UTI65968.1"/>
    <property type="molecule type" value="Genomic_DNA"/>
</dbReference>
<keyword evidence="1" id="KW-0812">Transmembrane</keyword>
<organism evidence="2 3">
    <name type="scientific">Paraconexibacter antarcticus</name>
    <dbReference type="NCBI Taxonomy" id="2949664"/>
    <lineage>
        <taxon>Bacteria</taxon>
        <taxon>Bacillati</taxon>
        <taxon>Actinomycetota</taxon>
        <taxon>Thermoleophilia</taxon>
        <taxon>Solirubrobacterales</taxon>
        <taxon>Paraconexibacteraceae</taxon>
        <taxon>Paraconexibacter</taxon>
    </lineage>
</organism>
<feature type="transmembrane region" description="Helical" evidence="1">
    <location>
        <begin position="239"/>
        <end position="256"/>
    </location>
</feature>
<keyword evidence="1" id="KW-1133">Transmembrane helix</keyword>
<dbReference type="RefSeq" id="WP_254572646.1">
    <property type="nucleotide sequence ID" value="NZ_CP098502.1"/>
</dbReference>
<dbReference type="Proteomes" id="UP001056035">
    <property type="component" value="Chromosome"/>
</dbReference>
<keyword evidence="3" id="KW-1185">Reference proteome</keyword>
<evidence type="ECO:0000313" key="2">
    <source>
        <dbReference type="EMBL" id="UTI65968.1"/>
    </source>
</evidence>
<gene>
    <name evidence="2" type="ORF">NBH00_07105</name>
</gene>
<protein>
    <submittedName>
        <fullName evidence="2">DUF2127 domain-containing protein</fullName>
    </submittedName>
</protein>
<reference evidence="2 3" key="1">
    <citation type="submission" date="2022-06" db="EMBL/GenBank/DDBJ databases">
        <title>Paraconexibacter antarcticus.</title>
        <authorList>
            <person name="Kim C.S."/>
        </authorList>
    </citation>
    <scope>NUCLEOTIDE SEQUENCE [LARGE SCALE GENOMIC DNA]</scope>
    <source>
        <strain evidence="2 3">02-257</strain>
    </source>
</reference>
<evidence type="ECO:0000313" key="3">
    <source>
        <dbReference type="Proteomes" id="UP001056035"/>
    </source>
</evidence>
<name>A0ABY5DXC4_9ACTN</name>
<sequence>MPSPAQPRPLPGVRHERPARFVPRFHWELLVCGTSGHLLVGLDARRLRPEDAVLAEDRDGVRWHRCLRCDSWLPVAEHGVGGVGGVPRTREFPPDRDDIELPLRGRPLRDRIILRLIAVDRALHFLVLAAISGAILLFSANRADLKHTVYRVVTDLQGGVASDAHAKSGLFHDVDRLFSLQSSRLHLFAVVALVYALVEGVEAVGLWYARRWAEYLTLIVTASLLPVEVYELAHHLTVFKAGAFVLNVAVVVYLLLAKRLFGLRGGVAAEHALREADVGWAALEASAPKRS</sequence>
<evidence type="ECO:0000256" key="1">
    <source>
        <dbReference type="SAM" id="Phobius"/>
    </source>
</evidence>
<accession>A0ABY5DXC4</accession>
<proteinExistence type="predicted"/>
<feature type="transmembrane region" description="Helical" evidence="1">
    <location>
        <begin position="185"/>
        <end position="208"/>
    </location>
</feature>
<feature type="transmembrane region" description="Helical" evidence="1">
    <location>
        <begin position="112"/>
        <end position="138"/>
    </location>
</feature>
<keyword evidence="1" id="KW-0472">Membrane</keyword>